<proteinExistence type="predicted"/>
<gene>
    <name evidence="2" type="ORF">Y1Q_0005458</name>
</gene>
<evidence type="ECO:0000313" key="3">
    <source>
        <dbReference type="Proteomes" id="UP000050525"/>
    </source>
</evidence>
<dbReference type="EMBL" id="AKHW03006215">
    <property type="protein sequence ID" value="KYO22946.1"/>
    <property type="molecule type" value="Genomic_DNA"/>
</dbReference>
<protein>
    <submittedName>
        <fullName evidence="2">Uncharacterized protein</fullName>
    </submittedName>
</protein>
<keyword evidence="3" id="KW-1185">Reference proteome</keyword>
<dbReference type="Proteomes" id="UP000050525">
    <property type="component" value="Unassembled WGS sequence"/>
</dbReference>
<name>A0A151MEJ1_ALLMI</name>
<feature type="compositionally biased region" description="Polar residues" evidence="1">
    <location>
        <begin position="70"/>
        <end position="79"/>
    </location>
</feature>
<accession>A0A151MEJ1</accession>
<evidence type="ECO:0000256" key="1">
    <source>
        <dbReference type="SAM" id="MobiDB-lite"/>
    </source>
</evidence>
<dbReference type="AlphaFoldDB" id="A0A151MEJ1"/>
<sequence>MLAAEPVGSNSSCPKKELGACWRTLTSEAGSSLGGRQGQGSPTVGQQPQGMPPGSNRASTRGSGTVAGDSYSSLQTSPDSPRVGRAWGITRPQKGEVGNTGWKDQDNWITDPWSGSPQPLGLDSAAGMSLSLGLQFFSASTTLQHSNLRPN</sequence>
<reference evidence="2 3" key="1">
    <citation type="journal article" date="2012" name="Genome Biol.">
        <title>Sequencing three crocodilian genomes to illuminate the evolution of archosaurs and amniotes.</title>
        <authorList>
            <person name="St John J.A."/>
            <person name="Braun E.L."/>
            <person name="Isberg S.R."/>
            <person name="Miles L.G."/>
            <person name="Chong A.Y."/>
            <person name="Gongora J."/>
            <person name="Dalzell P."/>
            <person name="Moran C."/>
            <person name="Bed'hom B."/>
            <person name="Abzhanov A."/>
            <person name="Burgess S.C."/>
            <person name="Cooksey A.M."/>
            <person name="Castoe T.A."/>
            <person name="Crawford N.G."/>
            <person name="Densmore L.D."/>
            <person name="Drew J.C."/>
            <person name="Edwards S.V."/>
            <person name="Faircloth B.C."/>
            <person name="Fujita M.K."/>
            <person name="Greenwold M.J."/>
            <person name="Hoffmann F.G."/>
            <person name="Howard J.M."/>
            <person name="Iguchi T."/>
            <person name="Janes D.E."/>
            <person name="Khan S.Y."/>
            <person name="Kohno S."/>
            <person name="de Koning A.J."/>
            <person name="Lance S.L."/>
            <person name="McCarthy F.M."/>
            <person name="McCormack J.E."/>
            <person name="Merchant M.E."/>
            <person name="Peterson D.G."/>
            <person name="Pollock D.D."/>
            <person name="Pourmand N."/>
            <person name="Raney B.J."/>
            <person name="Roessler K.A."/>
            <person name="Sanford J.R."/>
            <person name="Sawyer R.H."/>
            <person name="Schmidt C.J."/>
            <person name="Triplett E.W."/>
            <person name="Tuberville T.D."/>
            <person name="Venegas-Anaya M."/>
            <person name="Howard J.T."/>
            <person name="Jarvis E.D."/>
            <person name="Guillette L.J.Jr."/>
            <person name="Glenn T.C."/>
            <person name="Green R.E."/>
            <person name="Ray D.A."/>
        </authorList>
    </citation>
    <scope>NUCLEOTIDE SEQUENCE [LARGE SCALE GENOMIC DNA]</scope>
    <source>
        <strain evidence="2">KSC_2009_1</strain>
    </source>
</reference>
<feature type="region of interest" description="Disordered" evidence="1">
    <location>
        <begin position="28"/>
        <end position="105"/>
    </location>
</feature>
<organism evidence="2 3">
    <name type="scientific">Alligator mississippiensis</name>
    <name type="common">American alligator</name>
    <dbReference type="NCBI Taxonomy" id="8496"/>
    <lineage>
        <taxon>Eukaryota</taxon>
        <taxon>Metazoa</taxon>
        <taxon>Chordata</taxon>
        <taxon>Craniata</taxon>
        <taxon>Vertebrata</taxon>
        <taxon>Euteleostomi</taxon>
        <taxon>Archelosauria</taxon>
        <taxon>Archosauria</taxon>
        <taxon>Crocodylia</taxon>
        <taxon>Alligatoridae</taxon>
        <taxon>Alligatorinae</taxon>
        <taxon>Alligator</taxon>
    </lineage>
</organism>
<comment type="caution">
    <text evidence="2">The sequence shown here is derived from an EMBL/GenBank/DDBJ whole genome shotgun (WGS) entry which is preliminary data.</text>
</comment>
<evidence type="ECO:0000313" key="2">
    <source>
        <dbReference type="EMBL" id="KYO22946.1"/>
    </source>
</evidence>